<gene>
    <name evidence="1" type="ORF">H2200_011187</name>
</gene>
<proteinExistence type="predicted"/>
<organism evidence="1 2">
    <name type="scientific">Cladophialophora chaetospira</name>
    <dbReference type="NCBI Taxonomy" id="386627"/>
    <lineage>
        <taxon>Eukaryota</taxon>
        <taxon>Fungi</taxon>
        <taxon>Dikarya</taxon>
        <taxon>Ascomycota</taxon>
        <taxon>Pezizomycotina</taxon>
        <taxon>Eurotiomycetes</taxon>
        <taxon>Chaetothyriomycetidae</taxon>
        <taxon>Chaetothyriales</taxon>
        <taxon>Herpotrichiellaceae</taxon>
        <taxon>Cladophialophora</taxon>
    </lineage>
</organism>
<protein>
    <submittedName>
        <fullName evidence="1">Uncharacterized protein</fullName>
    </submittedName>
</protein>
<dbReference type="AlphaFoldDB" id="A0AA38X062"/>
<accession>A0AA38X062</accession>
<name>A0AA38X062_9EURO</name>
<sequence length="314" mass="36308">MAGPVDPRWVPEFLTTPIRMTSTVSHRTERMIRARREVYWILTIVEYVLAQYWRTREIKNLMLAYFSSSFKVKPIHRLIKRMLWKKNFDWTILDEPRAYASCKVHPFSSGSLIRLSTDALHPDTIAWHSTNRHVTTYTTEGNFDENRDRTFEEVIEILAENLIAEPRPRRSNRAAFKSEYLSELLEECLTVTVLHELTHEHLRTQDFGTYEIVPSIRLAQTRASSRWQYQHADGIAHFISGGSCISDSLGHSGSLITDASQYSGVSDSTLLEGELLMPRWSHQIVQTAWKKLAHDPENQAIDAKRQGIRLRQGS</sequence>
<evidence type="ECO:0000313" key="2">
    <source>
        <dbReference type="Proteomes" id="UP001172673"/>
    </source>
</evidence>
<keyword evidence="2" id="KW-1185">Reference proteome</keyword>
<reference evidence="1" key="1">
    <citation type="submission" date="2022-10" db="EMBL/GenBank/DDBJ databases">
        <title>Culturing micro-colonial fungi from biological soil crusts in the Mojave desert and describing Neophaeococcomyces mojavensis, and introducing the new genera and species Taxawa tesnikishii.</title>
        <authorList>
            <person name="Kurbessoian T."/>
            <person name="Stajich J.E."/>
        </authorList>
    </citation>
    <scope>NUCLEOTIDE SEQUENCE</scope>
    <source>
        <strain evidence="1">TK_41</strain>
    </source>
</reference>
<dbReference type="Proteomes" id="UP001172673">
    <property type="component" value="Unassembled WGS sequence"/>
</dbReference>
<evidence type="ECO:0000313" key="1">
    <source>
        <dbReference type="EMBL" id="KAJ9604353.1"/>
    </source>
</evidence>
<comment type="caution">
    <text evidence="1">The sequence shown here is derived from an EMBL/GenBank/DDBJ whole genome shotgun (WGS) entry which is preliminary data.</text>
</comment>
<dbReference type="EMBL" id="JAPDRK010000019">
    <property type="protein sequence ID" value="KAJ9604353.1"/>
    <property type="molecule type" value="Genomic_DNA"/>
</dbReference>